<feature type="region of interest" description="Disordered" evidence="1">
    <location>
        <begin position="564"/>
        <end position="593"/>
    </location>
</feature>
<proteinExistence type="predicted"/>
<evidence type="ECO:0000313" key="3">
    <source>
        <dbReference type="Proteomes" id="UP001160390"/>
    </source>
</evidence>
<organism evidence="2 3">
    <name type="scientific">Clonostachys chloroleuca</name>
    <dbReference type="NCBI Taxonomy" id="1926264"/>
    <lineage>
        <taxon>Eukaryota</taxon>
        <taxon>Fungi</taxon>
        <taxon>Dikarya</taxon>
        <taxon>Ascomycota</taxon>
        <taxon>Pezizomycotina</taxon>
        <taxon>Sordariomycetes</taxon>
        <taxon>Hypocreomycetidae</taxon>
        <taxon>Hypocreales</taxon>
        <taxon>Bionectriaceae</taxon>
        <taxon>Clonostachys</taxon>
    </lineage>
</organism>
<reference evidence="2" key="1">
    <citation type="submission" date="2023-01" db="EMBL/GenBank/DDBJ databases">
        <authorList>
            <person name="Piombo E."/>
        </authorList>
    </citation>
    <scope>NUCLEOTIDE SEQUENCE</scope>
</reference>
<dbReference type="PANTHER" id="PTHR37535">
    <property type="entry name" value="FLUG DOMAIN PROTEIN"/>
    <property type="match status" value="1"/>
</dbReference>
<dbReference type="Proteomes" id="UP001160390">
    <property type="component" value="Unassembled WGS sequence"/>
</dbReference>
<evidence type="ECO:0000256" key="1">
    <source>
        <dbReference type="SAM" id="MobiDB-lite"/>
    </source>
</evidence>
<dbReference type="AlphaFoldDB" id="A0AA35M3Y4"/>
<dbReference type="InterPro" id="IPR021842">
    <property type="entry name" value="DUF3435"/>
</dbReference>
<name>A0AA35M3Y4_9HYPO</name>
<sequence>MTISSSDVASPRDFIPMDAGNTSQPPGSASIAANDPPDFGSSSSELDDGYTERLISKLKQREEAERDIFAHVHPKTKLLRQRVWKEWEKFAGLIGFDPEAIWVDFALGQKAAMDRCIVFLEHFVMQSVTWKPVLGPEEWVQQPTIQSAATLQDVWAALVKVADDMVMQPKRIRDENGQGVIWSLTYSSRYKAAGNKATYAVGQEIPMLAVKLGLTLEQTFEKREMTEGDVVSLLRTVWLRADAIPCSPGVRVAFHSAVLLAGIGGWRPASVVGVKYRDVQFGWLRDPIDPQKTWPVADITIRHVKRATCKVKRDQSHILKFPITIIPSSLLCLLSLLASRAIADDAFSAGYSSIDEVLQPGTLEEGIDYTPLEWREDMLDEPIIPITYHQYWELWNIAMLVAGQRDNPRPSAMRVGAGGRLDGTLTGALRNFILSNSTDVFEKSYQPVHVRENLMKIAFGPAAGETDAVLKRLHNSFTQSDPFAPTYITPDDVSMFEQRNDIRRLRALQREAKEKGTSSSTEAKKLTGRIAYILRTLDDLRIKQRRGDYFKEVNLLRSTGQSTMHLRDELATNPRRKMNKESSRDASELAPHV</sequence>
<comment type="caution">
    <text evidence="2">The sequence shown here is derived from an EMBL/GenBank/DDBJ whole genome shotgun (WGS) entry which is preliminary data.</text>
</comment>
<feature type="region of interest" description="Disordered" evidence="1">
    <location>
        <begin position="1"/>
        <end position="47"/>
    </location>
</feature>
<dbReference type="PANTHER" id="PTHR37535:SF3">
    <property type="entry name" value="FLUG DOMAIN-CONTAINING PROTEIN"/>
    <property type="match status" value="1"/>
</dbReference>
<evidence type="ECO:0000313" key="2">
    <source>
        <dbReference type="EMBL" id="CAI6089301.1"/>
    </source>
</evidence>
<dbReference type="Pfam" id="PF11917">
    <property type="entry name" value="DUF3435"/>
    <property type="match status" value="1"/>
</dbReference>
<gene>
    <name evidence="2" type="ORF">CCHLO57077_00018283</name>
</gene>
<accession>A0AA35M3Y4</accession>
<keyword evidence="3" id="KW-1185">Reference proteome</keyword>
<protein>
    <submittedName>
        <fullName evidence="2">Uncharacterized protein</fullName>
    </submittedName>
</protein>
<dbReference type="EMBL" id="CABFNP030000984">
    <property type="protein sequence ID" value="CAI6089301.1"/>
    <property type="molecule type" value="Genomic_DNA"/>
</dbReference>
<feature type="non-terminal residue" evidence="2">
    <location>
        <position position="593"/>
    </location>
</feature>